<organism evidence="1 2">
    <name type="scientific">Kluyvera intermedia</name>
    <name type="common">Enterobacter intermedius</name>
    <dbReference type="NCBI Taxonomy" id="61648"/>
    <lineage>
        <taxon>Bacteria</taxon>
        <taxon>Pseudomonadati</taxon>
        <taxon>Pseudomonadota</taxon>
        <taxon>Gammaproteobacteria</taxon>
        <taxon>Enterobacterales</taxon>
        <taxon>Enterobacteriaceae</taxon>
        <taxon>Kluyvera</taxon>
    </lineage>
</organism>
<sequence length="327" mass="37139">MEKELNGFEIGPVGDLHRDYYLWRAKDIQDKRLFVVFSSRGAGPGNFSFYKTFERLNVNVLHITPSDFSWYQNGLVSLGDDLPTAFKALSERLDSFCLSHHIHEVICLGASMGGYGALVYGALSSRKVNTTLILFGTETVLKLPYSKSAENHFEVLDKFNDIRYLDYSGLDVNMIFGEFDIVDSFCALSMKYDKNFSLYSCACAAHIVPEYLNAQIGIVNFFNEFLSGGRSFIGRGHMATELYPEDIYPLLFDAPFSENYNKAIKRCIEKYPAYGFAWNRLGVYLHQNGKLMASLEALKRSHLIHPAYQNTLEHLKAVRTKLKATMN</sequence>
<protein>
    <recommendedName>
        <fullName evidence="3">Alpha/beta hydrolase</fullName>
    </recommendedName>
</protein>
<reference evidence="1" key="1">
    <citation type="journal article" date="2018" name="Genome Biol.">
        <title>SKESA: strategic k-mer extension for scrupulous assemblies.</title>
        <authorList>
            <person name="Souvorov A."/>
            <person name="Agarwala R."/>
            <person name="Lipman D.J."/>
        </authorList>
    </citation>
    <scope>NUCLEOTIDE SEQUENCE</scope>
    <source>
        <strain evidence="1">CAVp300</strain>
    </source>
</reference>
<evidence type="ECO:0000313" key="1">
    <source>
        <dbReference type="EMBL" id="HAT3582175.1"/>
    </source>
</evidence>
<gene>
    <name evidence="1" type="ORF">I8531_002484</name>
</gene>
<dbReference type="Gene3D" id="1.25.40.10">
    <property type="entry name" value="Tetratricopeptide repeat domain"/>
    <property type="match status" value="1"/>
</dbReference>
<dbReference type="AlphaFoldDB" id="A0A9P3WG87"/>
<name>A0A9P3WG87_KLUIN</name>
<comment type="caution">
    <text evidence="1">The sequence shown here is derived from an EMBL/GenBank/DDBJ whole genome shotgun (WGS) entry which is preliminary data.</text>
</comment>
<dbReference type="InterPro" id="IPR011990">
    <property type="entry name" value="TPR-like_helical_dom_sf"/>
</dbReference>
<dbReference type="InterPro" id="IPR029058">
    <property type="entry name" value="AB_hydrolase_fold"/>
</dbReference>
<dbReference type="EMBL" id="DACSUM010000017">
    <property type="protein sequence ID" value="HAT3582175.1"/>
    <property type="molecule type" value="Genomic_DNA"/>
</dbReference>
<proteinExistence type="predicted"/>
<reference evidence="1" key="2">
    <citation type="submission" date="2020-10" db="EMBL/GenBank/DDBJ databases">
        <authorList>
            <consortium name="NCBI Pathogen Detection Project"/>
        </authorList>
    </citation>
    <scope>NUCLEOTIDE SEQUENCE</scope>
    <source>
        <strain evidence="1">CAVp300</strain>
    </source>
</reference>
<evidence type="ECO:0008006" key="3">
    <source>
        <dbReference type="Google" id="ProtNLM"/>
    </source>
</evidence>
<dbReference type="SUPFAM" id="SSF53474">
    <property type="entry name" value="alpha/beta-Hydrolases"/>
    <property type="match status" value="1"/>
</dbReference>
<dbReference type="SUPFAM" id="SSF48452">
    <property type="entry name" value="TPR-like"/>
    <property type="match status" value="1"/>
</dbReference>
<dbReference type="RefSeq" id="WP_047373063.1">
    <property type="nucleotide sequence ID" value="NZ_CABMNU010000005.1"/>
</dbReference>
<evidence type="ECO:0000313" key="2">
    <source>
        <dbReference type="Proteomes" id="UP000867740"/>
    </source>
</evidence>
<dbReference type="Proteomes" id="UP000867740">
    <property type="component" value="Unassembled WGS sequence"/>
</dbReference>
<accession>A0A9P3WG87</accession>